<reference evidence="2" key="2">
    <citation type="journal article" date="2018" name="ISME J.">
        <title>A dynamic microbial community with high functional redundancy inhabits the cold, oxic subseafloor aquifer.</title>
        <authorList>
            <person name="Tully B.J."/>
            <person name="Wheat C.G."/>
            <person name="Glazer B.T."/>
            <person name="Huber J.A."/>
        </authorList>
    </citation>
    <scope>NUCLEOTIDE SEQUENCE</scope>
    <source>
        <strain evidence="2">NORP83</strain>
    </source>
</reference>
<feature type="region of interest" description="Disordered" evidence="1">
    <location>
        <begin position="19"/>
        <end position="65"/>
    </location>
</feature>
<evidence type="ECO:0000313" key="2">
    <source>
        <dbReference type="EMBL" id="PCI97950.1"/>
    </source>
</evidence>
<sequence>MGKGFEAARLRQARLRVAVRRGKRAERTHASAASPPIGGRKREAKPNVKNANFQSLGRSATQHGL</sequence>
<evidence type="ECO:0000256" key="1">
    <source>
        <dbReference type="SAM" id="MobiDB-lite"/>
    </source>
</evidence>
<organism evidence="2">
    <name type="scientific">OCS116 cluster bacterium</name>
    <dbReference type="NCBI Taxonomy" id="2030921"/>
    <lineage>
        <taxon>Bacteria</taxon>
        <taxon>Pseudomonadati</taxon>
        <taxon>Pseudomonadota</taxon>
        <taxon>Alphaproteobacteria</taxon>
        <taxon>OCS116 cluster</taxon>
    </lineage>
</organism>
<reference key="1">
    <citation type="submission" date="2017-08" db="EMBL/GenBank/DDBJ databases">
        <title>A dynamic microbial community with high functional redundancy inhabits the cold, oxic subseafloor aquifer.</title>
        <authorList>
            <person name="Tully B.J."/>
            <person name="Wheat C.G."/>
            <person name="Glazer B.T."/>
            <person name="Huber J.A."/>
        </authorList>
    </citation>
    <scope>NUCLEOTIDE SEQUENCE [LARGE SCALE GENOMIC DNA]</scope>
</reference>
<name>A0A2A4YTL5_9PROT</name>
<protein>
    <submittedName>
        <fullName evidence="2">Uncharacterized protein</fullName>
    </submittedName>
</protein>
<proteinExistence type="predicted"/>
<gene>
    <name evidence="2" type="ORF">COB13_14610</name>
</gene>
<dbReference type="EMBL" id="NVUS01000025">
    <property type="protein sequence ID" value="PCI97950.1"/>
    <property type="molecule type" value="Genomic_DNA"/>
</dbReference>
<accession>A0A2A4YTL5</accession>
<comment type="caution">
    <text evidence="2">The sequence shown here is derived from an EMBL/GenBank/DDBJ whole genome shotgun (WGS) entry which is preliminary data.</text>
</comment>
<feature type="compositionally biased region" description="Polar residues" evidence="1">
    <location>
        <begin position="49"/>
        <end position="65"/>
    </location>
</feature>
<dbReference type="AlphaFoldDB" id="A0A2A4YTL5"/>